<keyword evidence="3 8" id="KW-0597">Phosphoprotein</keyword>
<keyword evidence="6" id="KW-0902">Two-component regulatory system</keyword>
<dbReference type="Gene3D" id="3.30.565.10">
    <property type="entry name" value="Histidine kinase-like ATPase, C-terminal domain"/>
    <property type="match status" value="1"/>
</dbReference>
<dbReference type="Pfam" id="PF02518">
    <property type="entry name" value="HATPase_c"/>
    <property type="match status" value="1"/>
</dbReference>
<dbReference type="RefSeq" id="WP_103934886.1">
    <property type="nucleotide sequence ID" value="NZ_FNVA01000008.1"/>
</dbReference>
<dbReference type="GO" id="GO:0000155">
    <property type="term" value="F:phosphorelay sensor kinase activity"/>
    <property type="evidence" value="ECO:0007669"/>
    <property type="project" value="InterPro"/>
</dbReference>
<dbReference type="InterPro" id="IPR001789">
    <property type="entry name" value="Sig_transdc_resp-reg_receiver"/>
</dbReference>
<dbReference type="CDD" id="cd00156">
    <property type="entry name" value="REC"/>
    <property type="match status" value="1"/>
</dbReference>
<keyword evidence="7" id="KW-0472">Membrane</keyword>
<dbReference type="FunFam" id="1.10.287.130:FF:000001">
    <property type="entry name" value="Two-component sensor histidine kinase"/>
    <property type="match status" value="1"/>
</dbReference>
<evidence type="ECO:0000259" key="9">
    <source>
        <dbReference type="PROSITE" id="PS50109"/>
    </source>
</evidence>
<evidence type="ECO:0000313" key="12">
    <source>
        <dbReference type="Proteomes" id="UP000236728"/>
    </source>
</evidence>
<evidence type="ECO:0000256" key="8">
    <source>
        <dbReference type="PROSITE-ProRule" id="PRU00169"/>
    </source>
</evidence>
<name>A0A1H6BXE8_9BACT</name>
<dbReference type="InterPro" id="IPR036097">
    <property type="entry name" value="HisK_dim/P_sf"/>
</dbReference>
<dbReference type="EC" id="2.7.13.3" evidence="2"/>
<reference evidence="11 12" key="1">
    <citation type="submission" date="2016-10" db="EMBL/GenBank/DDBJ databases">
        <authorList>
            <person name="de Groot N.N."/>
        </authorList>
    </citation>
    <scope>NUCLEOTIDE SEQUENCE [LARGE SCALE GENOMIC DNA]</scope>
    <source>
        <strain evidence="11 12">DSM 22489</strain>
    </source>
</reference>
<dbReference type="OrthoDB" id="9812260at2"/>
<accession>A0A1H6BXE8</accession>
<comment type="catalytic activity">
    <reaction evidence="1">
        <text>ATP + protein L-histidine = ADP + protein N-phospho-L-histidine.</text>
        <dbReference type="EC" id="2.7.13.3"/>
    </reaction>
</comment>
<dbReference type="SMART" id="SM00448">
    <property type="entry name" value="REC"/>
    <property type="match status" value="1"/>
</dbReference>
<dbReference type="Gene3D" id="3.40.50.2300">
    <property type="match status" value="1"/>
</dbReference>
<dbReference type="InterPro" id="IPR005467">
    <property type="entry name" value="His_kinase_dom"/>
</dbReference>
<dbReference type="SUPFAM" id="SSF55874">
    <property type="entry name" value="ATPase domain of HSP90 chaperone/DNA topoisomerase II/histidine kinase"/>
    <property type="match status" value="1"/>
</dbReference>
<dbReference type="PRINTS" id="PR00344">
    <property type="entry name" value="BCTRLSENSOR"/>
</dbReference>
<dbReference type="Proteomes" id="UP000236728">
    <property type="component" value="Unassembled WGS sequence"/>
</dbReference>
<dbReference type="PROSITE" id="PS50110">
    <property type="entry name" value="RESPONSE_REGULATORY"/>
    <property type="match status" value="1"/>
</dbReference>
<dbReference type="Pfam" id="PF00072">
    <property type="entry name" value="Response_reg"/>
    <property type="match status" value="1"/>
</dbReference>
<dbReference type="Gene3D" id="1.10.287.130">
    <property type="match status" value="1"/>
</dbReference>
<proteinExistence type="predicted"/>
<feature type="domain" description="Response regulatory" evidence="10">
    <location>
        <begin position="314"/>
        <end position="431"/>
    </location>
</feature>
<evidence type="ECO:0000256" key="7">
    <source>
        <dbReference type="ARBA" id="ARBA00023136"/>
    </source>
</evidence>
<dbReference type="InterPro" id="IPR036890">
    <property type="entry name" value="HATPase_C_sf"/>
</dbReference>
<dbReference type="FunFam" id="3.30.565.10:FF:000006">
    <property type="entry name" value="Sensor histidine kinase WalK"/>
    <property type="match status" value="1"/>
</dbReference>
<feature type="domain" description="Histidine kinase" evidence="9">
    <location>
        <begin position="71"/>
        <end position="297"/>
    </location>
</feature>
<sequence length="454" mass="49380">MITFVITVLAVLVVVLSVCSIALGIAHARTRQVCDRLNRELATALREALHQQTVLKERRELDTIKDEFISTVSHELRTPLTSIRGALGLLSSGVMGKLDDKAANLLRIASSNTDRLVRLINDILDLERMDSGRAPLHIRRCVLHELVEHAVDTMTALAEAGEVRLDIVPEPAGDPITFDGDPDRFQQVLCNLLSNAIKFSPALSSVRVLTGSDGEFLVLRVEDQGRGVPPEKIETIFDRFSQVEASDARQKGGTGLGLAICRSIITQHAGSIWAERNDAHGSGRQGTTFTLRIPRMTSAAASAPAKLQGRIESTVLVVDDDDASRRTVVELLRRHGYQVQEASTGAEALAIAANQRIDLILLDLYMPGMSGWQTIERLKHTEATAAIPVVVISVVSPTDSGEELPLMAATEGWVKKPLNEGLLLTELARVLDLTHGRVPLLAKSFTYAPSSRLS</sequence>
<evidence type="ECO:0000256" key="5">
    <source>
        <dbReference type="ARBA" id="ARBA00022777"/>
    </source>
</evidence>
<dbReference type="InterPro" id="IPR004358">
    <property type="entry name" value="Sig_transdc_His_kin-like_C"/>
</dbReference>
<dbReference type="InterPro" id="IPR003661">
    <property type="entry name" value="HisK_dim/P_dom"/>
</dbReference>
<keyword evidence="12" id="KW-1185">Reference proteome</keyword>
<dbReference type="SMART" id="SM00387">
    <property type="entry name" value="HATPase_c"/>
    <property type="match status" value="1"/>
</dbReference>
<evidence type="ECO:0000256" key="2">
    <source>
        <dbReference type="ARBA" id="ARBA00012438"/>
    </source>
</evidence>
<dbReference type="PROSITE" id="PS50109">
    <property type="entry name" value="HIS_KIN"/>
    <property type="match status" value="1"/>
</dbReference>
<evidence type="ECO:0000256" key="1">
    <source>
        <dbReference type="ARBA" id="ARBA00000085"/>
    </source>
</evidence>
<dbReference type="SUPFAM" id="SSF52172">
    <property type="entry name" value="CheY-like"/>
    <property type="match status" value="1"/>
</dbReference>
<dbReference type="AlphaFoldDB" id="A0A1H6BXE8"/>
<evidence type="ECO:0000256" key="3">
    <source>
        <dbReference type="ARBA" id="ARBA00022553"/>
    </source>
</evidence>
<keyword evidence="5 11" id="KW-0418">Kinase</keyword>
<evidence type="ECO:0000256" key="6">
    <source>
        <dbReference type="ARBA" id="ARBA00023012"/>
    </source>
</evidence>
<dbReference type="PANTHER" id="PTHR43547">
    <property type="entry name" value="TWO-COMPONENT HISTIDINE KINASE"/>
    <property type="match status" value="1"/>
</dbReference>
<dbReference type="CDD" id="cd00082">
    <property type="entry name" value="HisKA"/>
    <property type="match status" value="1"/>
</dbReference>
<protein>
    <recommendedName>
        <fullName evidence="2">histidine kinase</fullName>
        <ecNumber evidence="2">2.7.13.3</ecNumber>
    </recommendedName>
</protein>
<evidence type="ECO:0000256" key="4">
    <source>
        <dbReference type="ARBA" id="ARBA00022679"/>
    </source>
</evidence>
<organism evidence="11 12">
    <name type="scientific">Bryocella elongata</name>
    <dbReference type="NCBI Taxonomy" id="863522"/>
    <lineage>
        <taxon>Bacteria</taxon>
        <taxon>Pseudomonadati</taxon>
        <taxon>Acidobacteriota</taxon>
        <taxon>Terriglobia</taxon>
        <taxon>Terriglobales</taxon>
        <taxon>Acidobacteriaceae</taxon>
        <taxon>Bryocella</taxon>
    </lineage>
</organism>
<dbReference type="SUPFAM" id="SSF47384">
    <property type="entry name" value="Homodimeric domain of signal transducing histidine kinase"/>
    <property type="match status" value="1"/>
</dbReference>
<dbReference type="Pfam" id="PF00512">
    <property type="entry name" value="HisKA"/>
    <property type="match status" value="1"/>
</dbReference>
<dbReference type="EMBL" id="FNVA01000008">
    <property type="protein sequence ID" value="SEG65384.1"/>
    <property type="molecule type" value="Genomic_DNA"/>
</dbReference>
<feature type="modified residue" description="4-aspartylphosphate" evidence="8">
    <location>
        <position position="363"/>
    </location>
</feature>
<dbReference type="SMART" id="SM00388">
    <property type="entry name" value="HisKA"/>
    <property type="match status" value="1"/>
</dbReference>
<evidence type="ECO:0000259" key="10">
    <source>
        <dbReference type="PROSITE" id="PS50110"/>
    </source>
</evidence>
<dbReference type="InterPro" id="IPR011006">
    <property type="entry name" value="CheY-like_superfamily"/>
</dbReference>
<evidence type="ECO:0000313" key="11">
    <source>
        <dbReference type="EMBL" id="SEG65384.1"/>
    </source>
</evidence>
<keyword evidence="4" id="KW-0808">Transferase</keyword>
<dbReference type="PANTHER" id="PTHR43547:SF2">
    <property type="entry name" value="HYBRID SIGNAL TRANSDUCTION HISTIDINE KINASE C"/>
    <property type="match status" value="1"/>
</dbReference>
<gene>
    <name evidence="11" type="ORF">SAMN05421819_4032</name>
</gene>
<dbReference type="InterPro" id="IPR003594">
    <property type="entry name" value="HATPase_dom"/>
</dbReference>